<dbReference type="GO" id="GO:0006086">
    <property type="term" value="P:pyruvate decarboxylation to acetyl-CoA"/>
    <property type="evidence" value="ECO:0007669"/>
    <property type="project" value="TreeGrafter"/>
</dbReference>
<evidence type="ECO:0000256" key="1">
    <source>
        <dbReference type="ARBA" id="ARBA00001964"/>
    </source>
</evidence>
<accession>A0A644UY83</accession>
<keyword evidence="3" id="KW-0786">Thiamine pyrophosphate</keyword>
<dbReference type="EMBL" id="VSSQ01000182">
    <property type="protein sequence ID" value="MPL83894.1"/>
    <property type="molecule type" value="Genomic_DNA"/>
</dbReference>
<dbReference type="Gene3D" id="3.40.50.970">
    <property type="match status" value="1"/>
</dbReference>
<dbReference type="PANTHER" id="PTHR11516">
    <property type="entry name" value="PYRUVATE DEHYDROGENASE E1 COMPONENT, ALPHA SUBUNIT BACTERIAL AND ORGANELLAR"/>
    <property type="match status" value="1"/>
</dbReference>
<comment type="caution">
    <text evidence="5">The sequence shown here is derived from an EMBL/GenBank/DDBJ whole genome shotgun (WGS) entry which is preliminary data.</text>
</comment>
<dbReference type="InterPro" id="IPR050642">
    <property type="entry name" value="PDH_E1_Alpha_Subunit"/>
</dbReference>
<dbReference type="GO" id="GO:0004739">
    <property type="term" value="F:pyruvate dehydrogenase (acetyl-transferring) activity"/>
    <property type="evidence" value="ECO:0007669"/>
    <property type="project" value="TreeGrafter"/>
</dbReference>
<dbReference type="InterPro" id="IPR029061">
    <property type="entry name" value="THDP-binding"/>
</dbReference>
<reference evidence="5" key="1">
    <citation type="submission" date="2019-08" db="EMBL/GenBank/DDBJ databases">
        <authorList>
            <person name="Kucharzyk K."/>
            <person name="Murdoch R.W."/>
            <person name="Higgins S."/>
            <person name="Loffler F."/>
        </authorList>
    </citation>
    <scope>NUCLEOTIDE SEQUENCE</scope>
</reference>
<comment type="cofactor">
    <cofactor evidence="1">
        <name>thiamine diphosphate</name>
        <dbReference type="ChEBI" id="CHEBI:58937"/>
    </cofactor>
</comment>
<keyword evidence="2 5" id="KW-0560">Oxidoreductase</keyword>
<feature type="domain" description="Dehydrogenase E1 component" evidence="4">
    <location>
        <begin position="55"/>
        <end position="330"/>
    </location>
</feature>
<dbReference type="Pfam" id="PF00676">
    <property type="entry name" value="E1_dh"/>
    <property type="match status" value="1"/>
</dbReference>
<dbReference type="PANTHER" id="PTHR11516:SF60">
    <property type="entry name" value="PYRUVATE DEHYDROGENASE E1 COMPONENT SUBUNIT ALPHA"/>
    <property type="match status" value="1"/>
</dbReference>
<evidence type="ECO:0000256" key="2">
    <source>
        <dbReference type="ARBA" id="ARBA00023002"/>
    </source>
</evidence>
<dbReference type="AlphaFoldDB" id="A0A644UY83"/>
<evidence type="ECO:0000256" key="3">
    <source>
        <dbReference type="ARBA" id="ARBA00023052"/>
    </source>
</evidence>
<proteinExistence type="predicted"/>
<dbReference type="SUPFAM" id="SSF52518">
    <property type="entry name" value="Thiamin diphosphate-binding fold (THDP-binding)"/>
    <property type="match status" value="1"/>
</dbReference>
<dbReference type="InterPro" id="IPR001017">
    <property type="entry name" value="DH_E1"/>
</dbReference>
<gene>
    <name evidence="5" type="primary">acoA_5</name>
    <name evidence="5" type="ORF">SDC9_29853</name>
</gene>
<evidence type="ECO:0000313" key="5">
    <source>
        <dbReference type="EMBL" id="MPL83894.1"/>
    </source>
</evidence>
<name>A0A644UY83_9ZZZZ</name>
<organism evidence="5">
    <name type="scientific">bioreactor metagenome</name>
    <dbReference type="NCBI Taxonomy" id="1076179"/>
    <lineage>
        <taxon>unclassified sequences</taxon>
        <taxon>metagenomes</taxon>
        <taxon>ecological metagenomes</taxon>
    </lineage>
</organism>
<dbReference type="CDD" id="cd02000">
    <property type="entry name" value="TPP_E1_PDC_ADC_BCADC"/>
    <property type="match status" value="1"/>
</dbReference>
<dbReference type="EC" id="1.1.1.-" evidence="5"/>
<sequence>MPCAAANGEDQMTPSRDELAWMYRNMVLSRRLEETISKIYFEGKTPVFNMANGPIPGEMHLSNGQEPVAVGVCAHLTAEDIVTATHRPHHQAIAKGVDLDAMVAEIFGKATGLSGGRGGHMHLFDPKVNFACSGIIAQGLGPAVGAALSRKLRGLPGVAVAFIGDGAANQGAFHEAMNLAAVWKLPFVCVIEDNSWGISVPKSVSTAVPRNDVRAAAYGIPGHYVAGNDPLAIYEVAGEAIARARAGAGPTLIECETYRLAGHFMGDAEAYRPKGEKEALFAADPIPKMRARLLAEFGFSEAELVAAEGAAADRVAAAIRFARDSADPRPEDALTAVFA</sequence>
<evidence type="ECO:0000259" key="4">
    <source>
        <dbReference type="Pfam" id="PF00676"/>
    </source>
</evidence>
<protein>
    <submittedName>
        <fullName evidence="5">Acetoin:2,6-dichlorophenolindophenol oxidoreductase subunit alpha</fullName>
        <ecNumber evidence="5">1.1.1.-</ecNumber>
    </submittedName>
</protein>